<evidence type="ECO:0000313" key="1">
    <source>
        <dbReference type="EMBL" id="ENX57659.1"/>
    </source>
</evidence>
<organism evidence="1 2">
    <name type="scientific">Acinetobacter higginsii</name>
    <dbReference type="NCBI Taxonomy" id="70347"/>
    <lineage>
        <taxon>Bacteria</taxon>
        <taxon>Pseudomonadati</taxon>
        <taxon>Pseudomonadota</taxon>
        <taxon>Gammaproteobacteria</taxon>
        <taxon>Moraxellales</taxon>
        <taxon>Moraxellaceae</taxon>
        <taxon>Acinetobacter</taxon>
    </lineage>
</organism>
<sequence>MTLYRDDIQETIAYSNTTLSKTKGISEEVIRLREESLHRLSVFSGDTIVLSDLILDSTIFPTRESVSVQDTLSGRLVGRDYIYDEINVSEQYKNKLRTKSFVFDQLSAGNDQKDSLRGKSIELLLITDVFNTKKYSIVSLNEKISLKESIFSKAIYKDFIQDNITIAELISKQKIISNVHEHIIFNELYKTKKLTRSVINEKVKVSDRITSRFSDHVIDQIHFDELSTQRLKAKQRVSDSVSAVESIKQQRKVKQWVHENLTLVELNRGKNRAKQNISDLIFVEEDESVYKKYGYAWTSNVDTWAMSRYQDYGYSEIAVVDGVLYGVAEDGLYRLDAETFIEGKLVTGQLDLGQGSLVHPLGAYLEYELAGDTKSLTVGVSSTQSGTKQTYYYNLPKEPSNYLTNGRVLFGKGLRGRHFSFEIKIGGLYGYINDFSIDIAGTKRRV</sequence>
<protein>
    <submittedName>
        <fullName evidence="1">Uncharacterized protein</fullName>
    </submittedName>
</protein>
<dbReference type="AlphaFoldDB" id="N9RI74"/>
<dbReference type="HOGENOM" id="CLU_713441_0_0_6"/>
<dbReference type="Proteomes" id="UP000013084">
    <property type="component" value="Unassembled WGS sequence"/>
</dbReference>
<reference evidence="1 2" key="1">
    <citation type="submission" date="2013-02" db="EMBL/GenBank/DDBJ databases">
        <title>The Genome Sequence of Acinetobacter sp. CIP 70.18.</title>
        <authorList>
            <consortium name="The Broad Institute Genome Sequencing Platform"/>
            <consortium name="The Broad Institute Genome Sequencing Center for Infectious Disease"/>
            <person name="Cerqueira G."/>
            <person name="Feldgarden M."/>
            <person name="Courvalin P."/>
            <person name="Perichon B."/>
            <person name="Grillot-Courvalin C."/>
            <person name="Clermont D."/>
            <person name="Rocha E."/>
            <person name="Yoon E.-J."/>
            <person name="Nemec A."/>
            <person name="Walker B."/>
            <person name="Young S.K."/>
            <person name="Zeng Q."/>
            <person name="Gargeya S."/>
            <person name="Fitzgerald M."/>
            <person name="Haas B."/>
            <person name="Abouelleil A."/>
            <person name="Alvarado L."/>
            <person name="Arachchi H.M."/>
            <person name="Berlin A.M."/>
            <person name="Chapman S.B."/>
            <person name="Dewar J."/>
            <person name="Goldberg J."/>
            <person name="Griggs A."/>
            <person name="Gujja S."/>
            <person name="Hansen M."/>
            <person name="Howarth C."/>
            <person name="Imamovic A."/>
            <person name="Larimer J."/>
            <person name="McCowan C."/>
            <person name="Murphy C."/>
            <person name="Neiman D."/>
            <person name="Pearson M."/>
            <person name="Priest M."/>
            <person name="Roberts A."/>
            <person name="Saif S."/>
            <person name="Shea T."/>
            <person name="Sisk P."/>
            <person name="Sykes S."/>
            <person name="Wortman J."/>
            <person name="Nusbaum C."/>
            <person name="Birren B."/>
        </authorList>
    </citation>
    <scope>NUCLEOTIDE SEQUENCE [LARGE SCALE GENOMIC DNA]</scope>
    <source>
        <strain evidence="1 2">CIP 70.18</strain>
    </source>
</reference>
<accession>N9RI74</accession>
<name>N9RI74_9GAMM</name>
<dbReference type="RefSeq" id="WP_005203114.1">
    <property type="nucleotide sequence ID" value="NZ_KB850072.1"/>
</dbReference>
<keyword evidence="2" id="KW-1185">Reference proteome</keyword>
<comment type="caution">
    <text evidence="1">The sequence shown here is derived from an EMBL/GenBank/DDBJ whole genome shotgun (WGS) entry which is preliminary data.</text>
</comment>
<dbReference type="EMBL" id="APRN01000036">
    <property type="protein sequence ID" value="ENX57659.1"/>
    <property type="molecule type" value="Genomic_DNA"/>
</dbReference>
<dbReference type="OrthoDB" id="6676460at2"/>
<evidence type="ECO:0000313" key="2">
    <source>
        <dbReference type="Proteomes" id="UP000013084"/>
    </source>
</evidence>
<gene>
    <name evidence="1" type="ORF">F902_02056</name>
</gene>
<proteinExistence type="predicted"/>
<dbReference type="PATRIC" id="fig|1217700.3.peg.1986"/>